<feature type="transmembrane region" description="Helical" evidence="9">
    <location>
        <begin position="1309"/>
        <end position="1331"/>
    </location>
</feature>
<protein>
    <submittedName>
        <fullName evidence="12">Uncharacterized protein</fullName>
    </submittedName>
</protein>
<dbReference type="InterPro" id="IPR003439">
    <property type="entry name" value="ABC_transporter-like_ATP-bd"/>
</dbReference>
<dbReference type="PROSITE" id="PS00211">
    <property type="entry name" value="ABC_TRANSPORTER_1"/>
    <property type="match status" value="2"/>
</dbReference>
<dbReference type="PROSITE" id="PS50893">
    <property type="entry name" value="ABC_TRANSPORTER_2"/>
    <property type="match status" value="1"/>
</dbReference>
<dbReference type="InterPro" id="IPR017871">
    <property type="entry name" value="ABC_transporter-like_CS"/>
</dbReference>
<comment type="similarity">
    <text evidence="2">Belongs to the ABC transporter superfamily. ABCC family. Conjugate transporter (TC 3.A.1.208) subfamily.</text>
</comment>
<dbReference type="CDD" id="cd18580">
    <property type="entry name" value="ABC_6TM_ABCC_D2"/>
    <property type="match status" value="2"/>
</dbReference>
<feature type="transmembrane region" description="Helical" evidence="9">
    <location>
        <begin position="908"/>
        <end position="929"/>
    </location>
</feature>
<keyword evidence="7 9" id="KW-1133">Transmembrane helix</keyword>
<dbReference type="Pfam" id="PF00664">
    <property type="entry name" value="ABC_membrane"/>
    <property type="match status" value="3"/>
</dbReference>
<dbReference type="OrthoDB" id="6510208at2759"/>
<keyword evidence="13" id="KW-1185">Reference proteome</keyword>
<feature type="transmembrane region" description="Helical" evidence="9">
    <location>
        <begin position="159"/>
        <end position="178"/>
    </location>
</feature>
<dbReference type="PROSITE" id="PS50929">
    <property type="entry name" value="ABC_TM1F"/>
    <property type="match status" value="3"/>
</dbReference>
<evidence type="ECO:0000256" key="2">
    <source>
        <dbReference type="ARBA" id="ARBA00009726"/>
    </source>
</evidence>
<keyword evidence="5" id="KW-0547">Nucleotide-binding</keyword>
<keyword evidence="3" id="KW-0813">Transport</keyword>
<feature type="transmembrane region" description="Helical" evidence="9">
    <location>
        <begin position="823"/>
        <end position="843"/>
    </location>
</feature>
<evidence type="ECO:0000256" key="9">
    <source>
        <dbReference type="SAM" id="Phobius"/>
    </source>
</evidence>
<proteinExistence type="inferred from homology"/>
<evidence type="ECO:0000256" key="1">
    <source>
        <dbReference type="ARBA" id="ARBA00004141"/>
    </source>
</evidence>
<name>A0A7R9LR71_9ACAR</name>
<dbReference type="PANTHER" id="PTHR24223:SF456">
    <property type="entry name" value="MULTIDRUG RESISTANCE-ASSOCIATED PROTEIN LETHAL(2)03659"/>
    <property type="match status" value="1"/>
</dbReference>
<evidence type="ECO:0000256" key="7">
    <source>
        <dbReference type="ARBA" id="ARBA00022989"/>
    </source>
</evidence>
<feature type="domain" description="ABC transmembrane type-1" evidence="11">
    <location>
        <begin position="1"/>
        <end position="301"/>
    </location>
</feature>
<accession>A0A7R9LR71</accession>
<feature type="transmembrane region" description="Helical" evidence="9">
    <location>
        <begin position="737"/>
        <end position="764"/>
    </location>
</feature>
<feature type="non-terminal residue" evidence="12">
    <location>
        <position position="1"/>
    </location>
</feature>
<dbReference type="InterPro" id="IPR011527">
    <property type="entry name" value="ABC1_TM_dom"/>
</dbReference>
<evidence type="ECO:0000256" key="5">
    <source>
        <dbReference type="ARBA" id="ARBA00022741"/>
    </source>
</evidence>
<dbReference type="FunFam" id="1.20.1560.10:FF:000014">
    <property type="entry name" value="Multidrug resistance-associated protein member 4"/>
    <property type="match status" value="1"/>
</dbReference>
<dbReference type="PANTHER" id="PTHR24223">
    <property type="entry name" value="ATP-BINDING CASSETTE SUB-FAMILY C"/>
    <property type="match status" value="1"/>
</dbReference>
<dbReference type="Pfam" id="PF00005">
    <property type="entry name" value="ABC_tran"/>
    <property type="match status" value="3"/>
</dbReference>
<feature type="non-terminal residue" evidence="12">
    <location>
        <position position="1509"/>
    </location>
</feature>
<feature type="transmembrane region" description="Helical" evidence="9">
    <location>
        <begin position="132"/>
        <end position="153"/>
    </location>
</feature>
<dbReference type="GO" id="GO:0016887">
    <property type="term" value="F:ATP hydrolysis activity"/>
    <property type="evidence" value="ECO:0007669"/>
    <property type="project" value="InterPro"/>
</dbReference>
<dbReference type="GO" id="GO:0140359">
    <property type="term" value="F:ABC-type transporter activity"/>
    <property type="evidence" value="ECO:0007669"/>
    <property type="project" value="InterPro"/>
</dbReference>
<dbReference type="InterPro" id="IPR027417">
    <property type="entry name" value="P-loop_NTPase"/>
</dbReference>
<feature type="transmembrane region" description="Helical" evidence="9">
    <location>
        <begin position="1127"/>
        <end position="1151"/>
    </location>
</feature>
<feature type="domain" description="ABC transporter" evidence="10">
    <location>
        <begin position="341"/>
        <end position="614"/>
    </location>
</feature>
<keyword evidence="8 9" id="KW-0472">Membrane</keyword>
<feature type="domain" description="ABC transmembrane type-1" evidence="11">
    <location>
        <begin position="701"/>
        <end position="933"/>
    </location>
</feature>
<dbReference type="InterPro" id="IPR044726">
    <property type="entry name" value="ABCC_6TM_D2"/>
</dbReference>
<evidence type="ECO:0000313" key="13">
    <source>
        <dbReference type="Proteomes" id="UP000728032"/>
    </source>
</evidence>
<dbReference type="FunFam" id="3.40.50.300:FF:003838">
    <property type="entry name" value="ATP-dependent bile acid permease, putative"/>
    <property type="match status" value="1"/>
</dbReference>
<comment type="subcellular location">
    <subcellularLocation>
        <location evidence="1">Membrane</location>
        <topology evidence="1">Multi-pass membrane protein</topology>
    </subcellularLocation>
</comment>
<evidence type="ECO:0000259" key="11">
    <source>
        <dbReference type="PROSITE" id="PS50929"/>
    </source>
</evidence>
<dbReference type="InterPro" id="IPR036640">
    <property type="entry name" value="ABC1_TM_sf"/>
</dbReference>
<feature type="transmembrane region" description="Helical" evidence="9">
    <location>
        <begin position="1223"/>
        <end position="1243"/>
    </location>
</feature>
<evidence type="ECO:0000313" key="12">
    <source>
        <dbReference type="EMBL" id="CAD7646399.1"/>
    </source>
</evidence>
<evidence type="ECO:0000256" key="3">
    <source>
        <dbReference type="ARBA" id="ARBA00022448"/>
    </source>
</evidence>
<dbReference type="Gene3D" id="3.40.50.300">
    <property type="entry name" value="P-loop containing nucleotide triphosphate hydrolases"/>
    <property type="match status" value="4"/>
</dbReference>
<organism evidence="12">
    <name type="scientific">Oppiella nova</name>
    <dbReference type="NCBI Taxonomy" id="334625"/>
    <lineage>
        <taxon>Eukaryota</taxon>
        <taxon>Metazoa</taxon>
        <taxon>Ecdysozoa</taxon>
        <taxon>Arthropoda</taxon>
        <taxon>Chelicerata</taxon>
        <taxon>Arachnida</taxon>
        <taxon>Acari</taxon>
        <taxon>Acariformes</taxon>
        <taxon>Sarcoptiformes</taxon>
        <taxon>Oribatida</taxon>
        <taxon>Brachypylina</taxon>
        <taxon>Oppioidea</taxon>
        <taxon>Oppiidae</taxon>
        <taxon>Oppiella</taxon>
    </lineage>
</organism>
<dbReference type="InterPro" id="IPR050173">
    <property type="entry name" value="ABC_transporter_C-like"/>
</dbReference>
<evidence type="ECO:0000256" key="6">
    <source>
        <dbReference type="ARBA" id="ARBA00022840"/>
    </source>
</evidence>
<dbReference type="GO" id="GO:0005524">
    <property type="term" value="F:ATP binding"/>
    <property type="evidence" value="ECO:0007669"/>
    <property type="project" value="UniProtKB-KW"/>
</dbReference>
<feature type="domain" description="ABC transmembrane type-1" evidence="11">
    <location>
        <begin position="1088"/>
        <end position="1365"/>
    </location>
</feature>
<sequence length="1509" mass="168191">AVRVCQCVLLGHVVHYFQTEGSVSSRHATISAVGIVVCSAYFVTSNHIDFVYLMRVGLRMRAACCALMYRKAMRLSHSSLGQTPVGQIINMMSNDVNRFDEAMRLSHSSLGQTPVGQIINMMSNDVNRFDEFAFFLQSLFVAPLHSALVIYLLWERMEWACLAGMAVLLLFIPFQLLMGRMFQRARRNTAKLTDTRIKLMSEIISGMRVIKMYAWEQPFAQLVSEARRKEIHGIRQSSFLKGINLSLSIITVRIILFVCFLTYILMGRKLSAEVVFVSMSFFNTMRWSVTKFFPSGVAATAELMVVINRIQVFIIQLIRNVQKICMTETMGKCVNDGEKGVFVDKLTARWSDESVEPTLKDISVCVKPGELLAIVGSSSLLLSILNELPLESGSVGVRGRVSYAPQESWAFIGSVRQNIVFGSQYMEEKYNRVVKACALDRDFKRLAFGDQTLVGERGVSLSGGQRARVSLARALYHSADIYLLDDPLSAACALDRDFKRLAFGDQTLVGERGVSLSGGQRARVSLARALYHSADIYLLDDPLSAVDIHVAKHLFQKCCMEYLKDKARILVTHQIQFLRDAHKILVLDDGKCVALGSYDELMASGINLMSYHKPNEDLHHKPDPNMAYRRVNRSVPSSPSISRCVGEGSVVTGNDNNVNIVDIKEEREEQRVKSETKMTGSVETSVYWEYIKAGAGPTLFIVTVLSAFIVQVLYQGGDTWLTRWTNSESDAKPVDETFSLMVYSCLIAALLLSALISTACFYAMCMRSSYDMIRNVQKFGRILNRFTKDTGIVDELLPSIAFDFIISILLVVGNLIVNAIVNWYLVFPAALLLLLVFMGRYFYIRAARDIKRLEGLSRSPVYSHVSTTLTGLTSIRAFGTQDVFERQFECHQNANTSASFLLIVTARAFGFLMDWICVLYISAVVAFIMTSDGITDGYAGLVLSCCMEYLKDKARILVTHQIQFLRDAHKILVLADGKCVALGSYDELMASGINLMSSHKPNEDLHHKPDPNIAYRRVNRSVPSSPPISRCVGEGSVVTGNDNNVDIVDNKEEGEEQRVKSETKMTGSVETSVYWEYTKAGAGPSLFIVTVLSAITVQVLYQGGDIWLARWTNAESDAKPADETFNLMYSCLIAALLLSALISTACFYVMCMRSSVKLYNSIFYALLRAPISFFDSQPIGRILNRFTKDTGIVDELLPSIAFDFIISILLVIGNLIVNAIVNWYLVFPAALLLLLVFMGRYFYIRAARDIKRLEGMSRSPVYSHVNTTLTGLTSIRAFGAQDVFERQFECHQNDNTSASFLLIVTARAFAFLMDWICIFYISAVVAFIMRSDGITDGYAGLVLSSALTLTGMTQYAIKCSADLESHMTAVERIVEYSRITPEAALESTADRKPPPDWPQNGEIVLKDMSLRYNESANKVLKGVTVCLKGGEKVGVVGRTGAGKSSLISALFRLTEPEGQVLIDGVDVRAIGLHDLRRRISIIPQEPTLFTGSVRRNLDPFGDRPDDQLW</sequence>
<keyword evidence="6" id="KW-0067">ATP-binding</keyword>
<evidence type="ECO:0000256" key="8">
    <source>
        <dbReference type="ARBA" id="ARBA00023136"/>
    </source>
</evidence>
<feature type="transmembrane region" description="Helical" evidence="9">
    <location>
        <begin position="1196"/>
        <end position="1217"/>
    </location>
</feature>
<reference evidence="12" key="1">
    <citation type="submission" date="2020-11" db="EMBL/GenBank/DDBJ databases">
        <authorList>
            <person name="Tran Van P."/>
        </authorList>
    </citation>
    <scope>NUCLEOTIDE SEQUENCE</scope>
</reference>
<dbReference type="EMBL" id="OC917181">
    <property type="protein sequence ID" value="CAD7646399.1"/>
    <property type="molecule type" value="Genomic_DNA"/>
</dbReference>
<gene>
    <name evidence="12" type="ORF">ONB1V03_LOCUS5714</name>
</gene>
<feature type="transmembrane region" description="Helical" evidence="9">
    <location>
        <begin position="245"/>
        <end position="265"/>
    </location>
</feature>
<dbReference type="GO" id="GO:0016020">
    <property type="term" value="C:membrane"/>
    <property type="evidence" value="ECO:0007669"/>
    <property type="project" value="UniProtKB-SubCell"/>
</dbReference>
<dbReference type="Gene3D" id="1.20.1560.10">
    <property type="entry name" value="ABC transporter type 1, transmembrane domain"/>
    <property type="match status" value="4"/>
</dbReference>
<feature type="transmembrane region" description="Helical" evidence="9">
    <location>
        <begin position="698"/>
        <end position="717"/>
    </location>
</feature>
<evidence type="ECO:0000256" key="4">
    <source>
        <dbReference type="ARBA" id="ARBA00022692"/>
    </source>
</evidence>
<dbReference type="EMBL" id="CAJPVJ010002356">
    <property type="protein sequence ID" value="CAG2166187.1"/>
    <property type="molecule type" value="Genomic_DNA"/>
</dbReference>
<dbReference type="SUPFAM" id="SSF52540">
    <property type="entry name" value="P-loop containing nucleoside triphosphate hydrolases"/>
    <property type="match status" value="4"/>
</dbReference>
<dbReference type="CDD" id="cd03250">
    <property type="entry name" value="ABCC_MRP_domain1"/>
    <property type="match status" value="1"/>
</dbReference>
<dbReference type="Proteomes" id="UP000728032">
    <property type="component" value="Unassembled WGS sequence"/>
</dbReference>
<feature type="transmembrane region" description="Helical" evidence="9">
    <location>
        <begin position="796"/>
        <end position="817"/>
    </location>
</feature>
<feature type="transmembrane region" description="Helical" evidence="9">
    <location>
        <begin position="285"/>
        <end position="307"/>
    </location>
</feature>
<keyword evidence="4 9" id="KW-0812">Transmembrane</keyword>
<dbReference type="SUPFAM" id="SSF90123">
    <property type="entry name" value="ABC transporter transmembrane region"/>
    <property type="match status" value="4"/>
</dbReference>
<evidence type="ECO:0000259" key="10">
    <source>
        <dbReference type="PROSITE" id="PS50893"/>
    </source>
</evidence>